<keyword evidence="4 6" id="KW-1133">Transmembrane helix</keyword>
<feature type="transmembrane region" description="Helical" evidence="6">
    <location>
        <begin position="188"/>
        <end position="210"/>
    </location>
</feature>
<feature type="transmembrane region" description="Helical" evidence="6">
    <location>
        <begin position="405"/>
        <end position="425"/>
    </location>
</feature>
<organism evidence="8 9">
    <name type="scientific">Aspergillus caelatus</name>
    <dbReference type="NCBI Taxonomy" id="61420"/>
    <lineage>
        <taxon>Eukaryota</taxon>
        <taxon>Fungi</taxon>
        <taxon>Dikarya</taxon>
        <taxon>Ascomycota</taxon>
        <taxon>Pezizomycotina</taxon>
        <taxon>Eurotiomycetes</taxon>
        <taxon>Eurotiomycetidae</taxon>
        <taxon>Eurotiales</taxon>
        <taxon>Aspergillaceae</taxon>
        <taxon>Aspergillus</taxon>
        <taxon>Aspergillus subgen. Circumdati</taxon>
    </lineage>
</organism>
<dbReference type="InterPro" id="IPR036259">
    <property type="entry name" value="MFS_trans_sf"/>
</dbReference>
<accession>A0A5N7A0N5</accession>
<dbReference type="Pfam" id="PF07690">
    <property type="entry name" value="MFS_1"/>
    <property type="match status" value="1"/>
</dbReference>
<feature type="transmembrane region" description="Helical" evidence="6">
    <location>
        <begin position="126"/>
        <end position="150"/>
    </location>
</feature>
<dbReference type="PANTHER" id="PTHR23502">
    <property type="entry name" value="MAJOR FACILITATOR SUPERFAMILY"/>
    <property type="match status" value="1"/>
</dbReference>
<dbReference type="GO" id="GO:0005886">
    <property type="term" value="C:plasma membrane"/>
    <property type="evidence" value="ECO:0007669"/>
    <property type="project" value="UniProtKB-SubCell"/>
</dbReference>
<dbReference type="RefSeq" id="XP_031925830.1">
    <property type="nucleotide sequence ID" value="XM_032071388.1"/>
</dbReference>
<comment type="subcellular location">
    <subcellularLocation>
        <location evidence="1">Cell membrane</location>
        <topology evidence="1">Multi-pass membrane protein</topology>
    </subcellularLocation>
</comment>
<dbReference type="EMBL" id="ML737694">
    <property type="protein sequence ID" value="KAE8362749.1"/>
    <property type="molecule type" value="Genomic_DNA"/>
</dbReference>
<evidence type="ECO:0000256" key="6">
    <source>
        <dbReference type="SAM" id="Phobius"/>
    </source>
</evidence>
<evidence type="ECO:0000256" key="2">
    <source>
        <dbReference type="ARBA" id="ARBA00008335"/>
    </source>
</evidence>
<feature type="transmembrane region" description="Helical" evidence="6">
    <location>
        <begin position="95"/>
        <end position="114"/>
    </location>
</feature>
<dbReference type="InterPro" id="IPR020846">
    <property type="entry name" value="MFS_dom"/>
</dbReference>
<evidence type="ECO:0000256" key="1">
    <source>
        <dbReference type="ARBA" id="ARBA00004651"/>
    </source>
</evidence>
<feature type="transmembrane region" description="Helical" evidence="6">
    <location>
        <begin position="366"/>
        <end position="389"/>
    </location>
</feature>
<name>A0A5N7A0N5_9EURO</name>
<dbReference type="PROSITE" id="PS50850">
    <property type="entry name" value="MFS"/>
    <property type="match status" value="1"/>
</dbReference>
<feature type="transmembrane region" description="Helical" evidence="6">
    <location>
        <begin position="162"/>
        <end position="182"/>
    </location>
</feature>
<feature type="transmembrane region" description="Helical" evidence="6">
    <location>
        <begin position="431"/>
        <end position="453"/>
    </location>
</feature>
<evidence type="ECO:0000313" key="8">
    <source>
        <dbReference type="EMBL" id="KAE8362749.1"/>
    </source>
</evidence>
<protein>
    <submittedName>
        <fullName evidence="8">Major facilitator superfamily domain-containing protein</fullName>
    </submittedName>
</protein>
<feature type="transmembrane region" description="Helical" evidence="6">
    <location>
        <begin position="499"/>
        <end position="520"/>
    </location>
</feature>
<dbReference type="Gene3D" id="1.20.1250.20">
    <property type="entry name" value="MFS general substrate transporter like domains"/>
    <property type="match status" value="1"/>
</dbReference>
<dbReference type="OrthoDB" id="3936150at2759"/>
<dbReference type="InterPro" id="IPR011701">
    <property type="entry name" value="MFS"/>
</dbReference>
<dbReference type="Proteomes" id="UP000326268">
    <property type="component" value="Unassembled WGS sequence"/>
</dbReference>
<keyword evidence="5 6" id="KW-0472">Membrane</keyword>
<feature type="transmembrane region" description="Helical" evidence="6">
    <location>
        <begin position="465"/>
        <end position="487"/>
    </location>
</feature>
<evidence type="ECO:0000259" key="7">
    <source>
        <dbReference type="PROSITE" id="PS50850"/>
    </source>
</evidence>
<feature type="transmembrane region" description="Helical" evidence="6">
    <location>
        <begin position="249"/>
        <end position="270"/>
    </location>
</feature>
<evidence type="ECO:0000256" key="3">
    <source>
        <dbReference type="ARBA" id="ARBA00022692"/>
    </source>
</evidence>
<dbReference type="PANTHER" id="PTHR23502:SF47">
    <property type="entry name" value="MAJOR FACILITATOR SUPERFAMILY (MFS) PROFILE DOMAIN-CONTAINING PROTEIN-RELATED"/>
    <property type="match status" value="1"/>
</dbReference>
<dbReference type="GeneID" id="43655834"/>
<comment type="similarity">
    <text evidence="2">Belongs to the major facilitator superfamily.</text>
</comment>
<keyword evidence="9" id="KW-1185">Reference proteome</keyword>
<keyword evidence="3 6" id="KW-0812">Transmembrane</keyword>
<evidence type="ECO:0000256" key="5">
    <source>
        <dbReference type="ARBA" id="ARBA00023136"/>
    </source>
</evidence>
<sequence>MQSLRQYRCIDRSVQNRILQDTEKKFPRGDFPDALNGKSNSGLTQFHEFTCPTISPPDSSSDPSLTEKTSAIIPVQWDASDCYLNPRQYSVRRKAAITAIVAIIAIAVTASSAIDAAGAAEYQAYFGVSDVVASLPTALFLIGFGLGSLISGPFSETFGRSIVYIVTLIIFLLLIMASALAPNLASHLVFRFTAGVFAATPLTCAGGTVSDLWDPLQKTYGFPIYAIPAFTGPMIGQVIGSYIPSTLGWRWLEWIMLITGGIVLVTVVLLQKETYQDVLLQWKAIALRKRTGNQYYKGPMELRSLSLRQRLVLAIYRPFIWGLTEPIVILMSLYLTAVYIILFLFLEGYQFIFKDIYHFSEGQTNVVWMAMVVGTVSTAIQVPVVWIWTKREYKQAGRVRPESRLWFAMLGGAISIPVSLFWLAWTSSPSITVWSPICATALFGFGITTVFISTHMYVIDSYEKYSASALAMLVLSRYLAAGGMTIAGNPIYSKFGVPYTLSTLGAISAVMAIIPYLFYIHGQRISNASKHAVVRD</sequence>
<gene>
    <name evidence="8" type="ORF">BDV27DRAFT_15165</name>
</gene>
<dbReference type="AlphaFoldDB" id="A0A5N7A0N5"/>
<dbReference type="FunFam" id="1.20.1250.20:FF:000082">
    <property type="entry name" value="MFS multidrug transporter, putative"/>
    <property type="match status" value="1"/>
</dbReference>
<feature type="transmembrane region" description="Helical" evidence="6">
    <location>
        <begin position="222"/>
        <end position="243"/>
    </location>
</feature>
<dbReference type="GO" id="GO:0022857">
    <property type="term" value="F:transmembrane transporter activity"/>
    <property type="evidence" value="ECO:0007669"/>
    <property type="project" value="InterPro"/>
</dbReference>
<dbReference type="CDD" id="cd17323">
    <property type="entry name" value="MFS_Tpo1_MDR_like"/>
    <property type="match status" value="1"/>
</dbReference>
<reference evidence="8 9" key="1">
    <citation type="submission" date="2019-04" db="EMBL/GenBank/DDBJ databases">
        <title>Friends and foes A comparative genomics studyof 23 Aspergillus species from section Flavi.</title>
        <authorList>
            <consortium name="DOE Joint Genome Institute"/>
            <person name="Kjaerbolling I."/>
            <person name="Vesth T."/>
            <person name="Frisvad J.C."/>
            <person name="Nybo J.L."/>
            <person name="Theobald S."/>
            <person name="Kildgaard S."/>
            <person name="Isbrandt T."/>
            <person name="Kuo A."/>
            <person name="Sato A."/>
            <person name="Lyhne E.K."/>
            <person name="Kogle M.E."/>
            <person name="Wiebenga A."/>
            <person name="Kun R.S."/>
            <person name="Lubbers R.J."/>
            <person name="Makela M.R."/>
            <person name="Barry K."/>
            <person name="Chovatia M."/>
            <person name="Clum A."/>
            <person name="Daum C."/>
            <person name="Haridas S."/>
            <person name="He G."/>
            <person name="LaButti K."/>
            <person name="Lipzen A."/>
            <person name="Mondo S."/>
            <person name="Riley R."/>
            <person name="Salamov A."/>
            <person name="Simmons B.A."/>
            <person name="Magnuson J.K."/>
            <person name="Henrissat B."/>
            <person name="Mortensen U.H."/>
            <person name="Larsen T.O."/>
            <person name="Devries R.P."/>
            <person name="Grigoriev I.V."/>
            <person name="Machida M."/>
            <person name="Baker S.E."/>
            <person name="Andersen M.R."/>
        </authorList>
    </citation>
    <scope>NUCLEOTIDE SEQUENCE [LARGE SCALE GENOMIC DNA]</scope>
    <source>
        <strain evidence="8 9">CBS 763.97</strain>
    </source>
</reference>
<dbReference type="SUPFAM" id="SSF103473">
    <property type="entry name" value="MFS general substrate transporter"/>
    <property type="match status" value="1"/>
</dbReference>
<evidence type="ECO:0000313" key="9">
    <source>
        <dbReference type="Proteomes" id="UP000326268"/>
    </source>
</evidence>
<evidence type="ECO:0000256" key="4">
    <source>
        <dbReference type="ARBA" id="ARBA00022989"/>
    </source>
</evidence>
<proteinExistence type="inferred from homology"/>
<feature type="transmembrane region" description="Helical" evidence="6">
    <location>
        <begin position="327"/>
        <end position="346"/>
    </location>
</feature>
<feature type="domain" description="Major facilitator superfamily (MFS) profile" evidence="7">
    <location>
        <begin position="95"/>
        <end position="523"/>
    </location>
</feature>